<evidence type="ECO:0000259" key="2">
    <source>
        <dbReference type="Pfam" id="PF12802"/>
    </source>
</evidence>
<accession>A0A9W6SNS9</accession>
<proteinExistence type="inferred from homology"/>
<evidence type="ECO:0000313" key="4">
    <source>
        <dbReference type="Proteomes" id="UP001165079"/>
    </source>
</evidence>
<dbReference type="GO" id="GO:0016301">
    <property type="term" value="F:kinase activity"/>
    <property type="evidence" value="ECO:0007669"/>
    <property type="project" value="UniProtKB-KW"/>
</dbReference>
<keyword evidence="3" id="KW-0808">Transferase</keyword>
<dbReference type="InterPro" id="IPR000835">
    <property type="entry name" value="HTH_MarR-typ"/>
</dbReference>
<dbReference type="Gene3D" id="1.10.10.10">
    <property type="entry name" value="Winged helix-like DNA-binding domain superfamily/Winged helix DNA-binding domain"/>
    <property type="match status" value="1"/>
</dbReference>
<comment type="caution">
    <text evidence="3">The sequence shown here is derived from an EMBL/GenBank/DDBJ whole genome shotgun (WGS) entry which is preliminary data.</text>
</comment>
<dbReference type="PANTHER" id="PTHR18964:SF149">
    <property type="entry name" value="BIFUNCTIONAL UDP-N-ACETYLGLUCOSAMINE 2-EPIMERASE_N-ACETYLMANNOSAMINE KINASE"/>
    <property type="match status" value="1"/>
</dbReference>
<reference evidence="3" key="1">
    <citation type="submission" date="2023-03" db="EMBL/GenBank/DDBJ databases">
        <title>Actinorhabdospora filicis NBRC 111898.</title>
        <authorList>
            <person name="Ichikawa N."/>
            <person name="Sato H."/>
            <person name="Tonouchi N."/>
        </authorList>
    </citation>
    <scope>NUCLEOTIDE SEQUENCE</scope>
    <source>
        <strain evidence="3">NBRC 111898</strain>
    </source>
</reference>
<dbReference type="GO" id="GO:0003700">
    <property type="term" value="F:DNA-binding transcription factor activity"/>
    <property type="evidence" value="ECO:0007669"/>
    <property type="project" value="InterPro"/>
</dbReference>
<dbReference type="EMBL" id="BSTX01000002">
    <property type="protein sequence ID" value="GLZ79269.1"/>
    <property type="molecule type" value="Genomic_DNA"/>
</dbReference>
<dbReference type="InterPro" id="IPR043129">
    <property type="entry name" value="ATPase_NBD"/>
</dbReference>
<dbReference type="Gene3D" id="3.30.420.40">
    <property type="match status" value="2"/>
</dbReference>
<keyword evidence="3" id="KW-0418">Kinase</keyword>
<sequence>MDGSTGGSPARQGSIRAMNERLLLDHIRRGEGVSRADLARVTGLSKPTVSVALANLERAGLVRSAGIRTGVPGPAAVLYELRPEAGFVLGLDVGRQFLRAAICDFTGAVRARATVKARATSPGRLAGLAELAGGLYAEVGIGPGDITQTVLGTPGVHDARRDVLDLAGSLPGWDKPLVLAELRRAFGENLMVENDVDAAALAERAHGHGREVDSFAFVSVGTGIGMGLVLNGRLHRGAHGAAGEIGYLPLGDAETTDTRDARRRGGLEAAASAAGIVRAARRNGMRGAASARHVFAAADKGDATAARVVAEEARLIAKAICSVVAVVDPELVVLGGGVGQAAGFLGAISRELRRIAPVLPELRVSALGVDAVVDGCLVAGADRAWSAVAAVLENGEEGAPGPAGKQVS</sequence>
<dbReference type="SUPFAM" id="SSF53067">
    <property type="entry name" value="Actin-like ATPase domain"/>
    <property type="match status" value="1"/>
</dbReference>
<evidence type="ECO:0000256" key="1">
    <source>
        <dbReference type="ARBA" id="ARBA00006479"/>
    </source>
</evidence>
<protein>
    <submittedName>
        <fullName evidence="3">Sugar kinase</fullName>
    </submittedName>
</protein>
<dbReference type="Pfam" id="PF12802">
    <property type="entry name" value="MarR_2"/>
    <property type="match status" value="1"/>
</dbReference>
<dbReference type="InterPro" id="IPR036390">
    <property type="entry name" value="WH_DNA-bd_sf"/>
</dbReference>
<dbReference type="CDD" id="cd00090">
    <property type="entry name" value="HTH_ARSR"/>
    <property type="match status" value="1"/>
</dbReference>
<dbReference type="InterPro" id="IPR036388">
    <property type="entry name" value="WH-like_DNA-bd_sf"/>
</dbReference>
<dbReference type="SUPFAM" id="SSF46785">
    <property type="entry name" value="Winged helix' DNA-binding domain"/>
    <property type="match status" value="1"/>
</dbReference>
<keyword evidence="4" id="KW-1185">Reference proteome</keyword>
<evidence type="ECO:0000313" key="3">
    <source>
        <dbReference type="EMBL" id="GLZ79269.1"/>
    </source>
</evidence>
<dbReference type="Pfam" id="PF00480">
    <property type="entry name" value="ROK"/>
    <property type="match status" value="1"/>
</dbReference>
<feature type="domain" description="HTH marR-type" evidence="2">
    <location>
        <begin position="22"/>
        <end position="63"/>
    </location>
</feature>
<name>A0A9W6SNS9_9ACTN</name>
<organism evidence="3 4">
    <name type="scientific">Actinorhabdospora filicis</name>
    <dbReference type="NCBI Taxonomy" id="1785913"/>
    <lineage>
        <taxon>Bacteria</taxon>
        <taxon>Bacillati</taxon>
        <taxon>Actinomycetota</taxon>
        <taxon>Actinomycetes</taxon>
        <taxon>Micromonosporales</taxon>
        <taxon>Micromonosporaceae</taxon>
        <taxon>Actinorhabdospora</taxon>
    </lineage>
</organism>
<dbReference type="InterPro" id="IPR011991">
    <property type="entry name" value="ArsR-like_HTH"/>
</dbReference>
<dbReference type="InterPro" id="IPR000600">
    <property type="entry name" value="ROK"/>
</dbReference>
<comment type="similarity">
    <text evidence="1">Belongs to the ROK (NagC/XylR) family.</text>
</comment>
<gene>
    <name evidence="3" type="ORF">Afil01_40760</name>
</gene>
<dbReference type="AlphaFoldDB" id="A0A9W6SNS9"/>
<dbReference type="Proteomes" id="UP001165079">
    <property type="component" value="Unassembled WGS sequence"/>
</dbReference>
<dbReference type="PANTHER" id="PTHR18964">
    <property type="entry name" value="ROK (REPRESSOR, ORF, KINASE) FAMILY"/>
    <property type="match status" value="1"/>
</dbReference>